<reference evidence="10" key="1">
    <citation type="journal article" date="2019" name="Int. J. Syst. Evol. Microbiol.">
        <title>The Global Catalogue of Microorganisms (GCM) 10K type strain sequencing project: providing services to taxonomists for standard genome sequencing and annotation.</title>
        <authorList>
            <consortium name="The Broad Institute Genomics Platform"/>
            <consortium name="The Broad Institute Genome Sequencing Center for Infectious Disease"/>
            <person name="Wu L."/>
            <person name="Ma J."/>
        </authorList>
    </citation>
    <scope>NUCLEOTIDE SEQUENCE [LARGE SCALE GENOMIC DNA]</scope>
    <source>
        <strain evidence="10">CGMCC 1.15474</strain>
    </source>
</reference>
<evidence type="ECO:0000256" key="2">
    <source>
        <dbReference type="ARBA" id="ARBA00012992"/>
    </source>
</evidence>
<dbReference type="PANTHER" id="PTHR42696">
    <property type="entry name" value="ASPARTATE AMMONIA-LYASE"/>
    <property type="match status" value="1"/>
</dbReference>
<dbReference type="Pfam" id="PF00206">
    <property type="entry name" value="Lyase_1"/>
    <property type="match status" value="1"/>
</dbReference>
<dbReference type="Gene3D" id="1.10.275.10">
    <property type="entry name" value="Fumarase/aspartase (N-terminal domain)"/>
    <property type="match status" value="1"/>
</dbReference>
<dbReference type="PANTHER" id="PTHR42696:SF2">
    <property type="entry name" value="ASPARTATE AMMONIA-LYASE"/>
    <property type="match status" value="1"/>
</dbReference>
<dbReference type="PRINTS" id="PR00149">
    <property type="entry name" value="FUMRATELYASE"/>
</dbReference>
<dbReference type="InterPro" id="IPR024083">
    <property type="entry name" value="Fumarase/histidase_N"/>
</dbReference>
<protein>
    <recommendedName>
        <fullName evidence="3 5">Aspartate ammonia-lyase</fullName>
        <shortName evidence="6">Aspartase</shortName>
        <ecNumber evidence="2 5">4.3.1.1</ecNumber>
    </recommendedName>
</protein>
<proteinExistence type="inferred from homology"/>
<dbReference type="Pfam" id="PF10415">
    <property type="entry name" value="FumaraseC_C"/>
    <property type="match status" value="1"/>
</dbReference>
<evidence type="ECO:0000259" key="7">
    <source>
        <dbReference type="Pfam" id="PF00206"/>
    </source>
</evidence>
<dbReference type="InterPro" id="IPR020557">
    <property type="entry name" value="Fumarate_lyase_CS"/>
</dbReference>
<dbReference type="InterPro" id="IPR008948">
    <property type="entry name" value="L-Aspartase-like"/>
</dbReference>
<dbReference type="EC" id="4.3.1.1" evidence="2 5"/>
<dbReference type="InterPro" id="IPR004708">
    <property type="entry name" value="ApsA"/>
</dbReference>
<organism evidence="9 10">
    <name type="scientific">Metabacillus endolithicus</name>
    <dbReference type="NCBI Taxonomy" id="1535204"/>
    <lineage>
        <taxon>Bacteria</taxon>
        <taxon>Bacillati</taxon>
        <taxon>Bacillota</taxon>
        <taxon>Bacilli</taxon>
        <taxon>Bacillales</taxon>
        <taxon>Bacillaceae</taxon>
        <taxon>Metabacillus</taxon>
    </lineage>
</organism>
<evidence type="ECO:0000313" key="10">
    <source>
        <dbReference type="Proteomes" id="UP001597318"/>
    </source>
</evidence>
<evidence type="ECO:0000256" key="6">
    <source>
        <dbReference type="RuleBase" id="RU362017"/>
    </source>
</evidence>
<evidence type="ECO:0000256" key="1">
    <source>
        <dbReference type="ARBA" id="ARBA00005596"/>
    </source>
</evidence>
<dbReference type="InterPro" id="IPR000362">
    <property type="entry name" value="Fumarate_lyase_fam"/>
</dbReference>
<dbReference type="Proteomes" id="UP001597318">
    <property type="component" value="Unassembled WGS sequence"/>
</dbReference>
<dbReference type="InterPro" id="IPR022761">
    <property type="entry name" value="Fumarate_lyase_N"/>
</dbReference>
<accession>A0ABW5BQF3</accession>
<comment type="similarity">
    <text evidence="1 6">Belongs to the class-II fumarase/aspartase family. Aspartase subfamily.</text>
</comment>
<sequence length="476" mass="53265">MRETGQRYRMERDFLGEKEIPEHVYYGIQTLRAIENFPITGYRIHEEMIKALAMIKKAAALANMDTKRLYSGIGEVIVRASDEILEGKWHEYFIIDPIQGGAGTSMNMNTNEVIANRALELLGHHKGEYKHLSPNSHVNMSQSTNDVFPTAIHIATLNLLKQLLDTMNDMLQAFKSKAKQFDHVIKMGRTHLQDAVPIRLGQEFEAYSRVLERDIKRIEQTRTHLYEVNMGATAVGTGLNADPKYIKHVVSYLADISGFPIVGAEHLVDATQNTDAYTEVSAALKVCMMNMSKIANDLRLMASGPRAGLGEISLPARQPGSSIMPGKVNPVMPELINQIAFQVIGNDHTICLASEAGQLELNVMEPILVFNLLQSISIMRNGFRSFTDYCLIGIEANEDRMREYVEKSVGIITAVNPHLGYEVVSRIAREAILKGKSVRELCLQYDVLTEEELDLILNPYEMTNPGIAGVSLFDRE</sequence>
<dbReference type="PRINTS" id="PR00145">
    <property type="entry name" value="ARGSUCLYASE"/>
</dbReference>
<dbReference type="PROSITE" id="PS00163">
    <property type="entry name" value="FUMARATE_LYASES"/>
    <property type="match status" value="1"/>
</dbReference>
<comment type="caution">
    <text evidence="9">The sequence shown here is derived from an EMBL/GenBank/DDBJ whole genome shotgun (WGS) entry which is preliminary data.</text>
</comment>
<name>A0ABW5BQF3_9BACI</name>
<evidence type="ECO:0000256" key="5">
    <source>
        <dbReference type="NCBIfam" id="TIGR00839"/>
    </source>
</evidence>
<dbReference type="SUPFAM" id="SSF48557">
    <property type="entry name" value="L-aspartase-like"/>
    <property type="match status" value="1"/>
</dbReference>
<keyword evidence="10" id="KW-1185">Reference proteome</keyword>
<evidence type="ECO:0000256" key="3">
    <source>
        <dbReference type="ARBA" id="ARBA00016146"/>
    </source>
</evidence>
<evidence type="ECO:0000313" key="9">
    <source>
        <dbReference type="EMBL" id="MFD2212358.1"/>
    </source>
</evidence>
<evidence type="ECO:0000259" key="8">
    <source>
        <dbReference type="Pfam" id="PF10415"/>
    </source>
</evidence>
<dbReference type="NCBIfam" id="NF008909">
    <property type="entry name" value="PRK12273.1"/>
    <property type="match status" value="1"/>
</dbReference>
<dbReference type="NCBIfam" id="TIGR00839">
    <property type="entry name" value="aspA"/>
    <property type="match status" value="1"/>
</dbReference>
<feature type="domain" description="Fumarase C C-terminal" evidence="8">
    <location>
        <begin position="411"/>
        <end position="464"/>
    </location>
</feature>
<dbReference type="Gene3D" id="1.20.200.10">
    <property type="entry name" value="Fumarase/aspartase (Central domain)"/>
    <property type="match status" value="1"/>
</dbReference>
<feature type="domain" description="Fumarate lyase N-terminal" evidence="7">
    <location>
        <begin position="16"/>
        <end position="345"/>
    </location>
</feature>
<dbReference type="NCBIfam" id="NF011092">
    <property type="entry name" value="PRK14515.1"/>
    <property type="match status" value="1"/>
</dbReference>
<dbReference type="EMBL" id="JBHUIK010000001">
    <property type="protein sequence ID" value="MFD2212358.1"/>
    <property type="molecule type" value="Genomic_DNA"/>
</dbReference>
<dbReference type="InterPro" id="IPR051546">
    <property type="entry name" value="Aspartate_Ammonia-Lyase"/>
</dbReference>
<dbReference type="CDD" id="cd01357">
    <property type="entry name" value="Aspartase"/>
    <property type="match status" value="1"/>
</dbReference>
<dbReference type="GO" id="GO:0008797">
    <property type="term" value="F:aspartate ammonia-lyase activity"/>
    <property type="evidence" value="ECO:0007669"/>
    <property type="project" value="UniProtKB-EC"/>
</dbReference>
<keyword evidence="4 6" id="KW-0456">Lyase</keyword>
<dbReference type="Gene3D" id="1.10.40.30">
    <property type="entry name" value="Fumarase/aspartase (C-terminal domain)"/>
    <property type="match status" value="1"/>
</dbReference>
<dbReference type="InterPro" id="IPR018951">
    <property type="entry name" value="Fumarase_C_C"/>
</dbReference>
<dbReference type="RefSeq" id="WP_247347251.1">
    <property type="nucleotide sequence ID" value="NZ_CP095550.1"/>
</dbReference>
<evidence type="ECO:0000256" key="4">
    <source>
        <dbReference type="ARBA" id="ARBA00023239"/>
    </source>
</evidence>
<gene>
    <name evidence="9" type="primary">aspA</name>
    <name evidence="9" type="ORF">ACFSKK_01375</name>
</gene>
<comment type="catalytic activity">
    <reaction evidence="6">
        <text>L-aspartate = fumarate + NH4(+)</text>
        <dbReference type="Rhea" id="RHEA:16601"/>
        <dbReference type="ChEBI" id="CHEBI:28938"/>
        <dbReference type="ChEBI" id="CHEBI:29806"/>
        <dbReference type="ChEBI" id="CHEBI:29991"/>
        <dbReference type="EC" id="4.3.1.1"/>
    </reaction>
</comment>